<protein>
    <submittedName>
        <fullName evidence="3">Nucleotidyltransferase domain-containing protein</fullName>
    </submittedName>
</protein>
<proteinExistence type="predicted"/>
<reference evidence="3" key="1">
    <citation type="submission" date="2019-02" db="EMBL/GenBank/DDBJ databases">
        <authorList>
            <person name="Gruber-Vodicka R. H."/>
            <person name="Seah K. B. B."/>
        </authorList>
    </citation>
    <scope>NUCLEOTIDE SEQUENCE</scope>
    <source>
        <strain evidence="4">BECK_S127</strain>
        <strain evidence="3">BECK_S1320</strain>
        <strain evidence="2">BECK_S1321</strain>
    </source>
</reference>
<dbReference type="Pfam" id="PF01909">
    <property type="entry name" value="NTP_transf_2"/>
    <property type="match status" value="1"/>
</dbReference>
<evidence type="ECO:0000313" key="2">
    <source>
        <dbReference type="EMBL" id="VFK40948.1"/>
    </source>
</evidence>
<dbReference type="AlphaFoldDB" id="A0A450YZ93"/>
<dbReference type="InterPro" id="IPR043519">
    <property type="entry name" value="NT_sf"/>
</dbReference>
<organism evidence="3">
    <name type="scientific">Candidatus Kentrum sp. SD</name>
    <dbReference type="NCBI Taxonomy" id="2126332"/>
    <lineage>
        <taxon>Bacteria</taxon>
        <taxon>Pseudomonadati</taxon>
        <taxon>Pseudomonadota</taxon>
        <taxon>Gammaproteobacteria</taxon>
        <taxon>Candidatus Kentrum</taxon>
    </lineage>
</organism>
<dbReference type="Gene3D" id="3.30.460.10">
    <property type="entry name" value="Beta Polymerase, domain 2"/>
    <property type="match status" value="1"/>
</dbReference>
<dbReference type="GO" id="GO:0016779">
    <property type="term" value="F:nucleotidyltransferase activity"/>
    <property type="evidence" value="ECO:0007669"/>
    <property type="project" value="InterPro"/>
</dbReference>
<accession>A0A450YZ93</accession>
<dbReference type="EMBL" id="CAADFR010000080">
    <property type="protein sequence ID" value="VFK40948.1"/>
    <property type="molecule type" value="Genomic_DNA"/>
</dbReference>
<evidence type="ECO:0000313" key="4">
    <source>
        <dbReference type="EMBL" id="VFK78761.1"/>
    </source>
</evidence>
<sequence length="103" mass="11218">MSTLDLPKRYLIILRELLASHAPSAEVWAYGSRVNGEAHAASDLDLVLRDPGDLARPQAGLSALKAALSESSIPILVDARDWARLPGSFHDEIRKAYVVVVSR</sequence>
<name>A0A450YZ93_9GAMM</name>
<dbReference type="EMBL" id="CAADHB010000024">
    <property type="protein sequence ID" value="VFK78761.1"/>
    <property type="molecule type" value="Genomic_DNA"/>
</dbReference>
<dbReference type="SUPFAM" id="SSF81301">
    <property type="entry name" value="Nucleotidyltransferase"/>
    <property type="match status" value="1"/>
</dbReference>
<evidence type="ECO:0000313" key="3">
    <source>
        <dbReference type="EMBL" id="VFK46865.1"/>
    </source>
</evidence>
<gene>
    <name evidence="4" type="ORF">BECKSD772D_GA0070982_102421</name>
    <name evidence="3" type="ORF">BECKSD772E_GA0070983_10826</name>
    <name evidence="2" type="ORF">BECKSD772F_GA0070984_10806</name>
</gene>
<dbReference type="EMBL" id="CAADFU010000082">
    <property type="protein sequence ID" value="VFK46865.1"/>
    <property type="molecule type" value="Genomic_DNA"/>
</dbReference>
<feature type="domain" description="Polymerase nucleotidyl transferase" evidence="1">
    <location>
        <begin position="14"/>
        <end position="53"/>
    </location>
</feature>
<evidence type="ECO:0000259" key="1">
    <source>
        <dbReference type="Pfam" id="PF01909"/>
    </source>
</evidence>
<dbReference type="InterPro" id="IPR002934">
    <property type="entry name" value="Polymerase_NTP_transf_dom"/>
</dbReference>
<keyword evidence="3" id="KW-0808">Transferase</keyword>